<dbReference type="GO" id="GO:0008757">
    <property type="term" value="F:S-adenosylmethionine-dependent methyltransferase activity"/>
    <property type="evidence" value="ECO:0007669"/>
    <property type="project" value="InterPro"/>
</dbReference>
<dbReference type="InterPro" id="IPR022642">
    <property type="entry name" value="CheR_C"/>
</dbReference>
<proteinExistence type="predicted"/>
<dbReference type="InterPro" id="IPR022641">
    <property type="entry name" value="CheR_N"/>
</dbReference>
<dbReference type="Pfam" id="PF03705">
    <property type="entry name" value="CheR_N"/>
    <property type="match status" value="1"/>
</dbReference>
<evidence type="ECO:0000313" key="3">
    <source>
        <dbReference type="Proteomes" id="UP000235584"/>
    </source>
</evidence>
<dbReference type="InterPro" id="IPR029063">
    <property type="entry name" value="SAM-dependent_MTases_sf"/>
</dbReference>
<feature type="domain" description="CheR-type methyltransferase" evidence="1">
    <location>
        <begin position="1"/>
        <end position="260"/>
    </location>
</feature>
<dbReference type="InterPro" id="IPR050903">
    <property type="entry name" value="Bact_Chemotaxis_MeTrfase"/>
</dbReference>
<accession>A0A2K9NZW0</accession>
<sequence>MEGQVFDIEVKLFIEAVFMKYKYDFRQYSLASVKRRLSNALITHNIKTISALQEKVLHEPEFFTAILQHMTISTTEMFRDPLYFKAFREKVVPYLKSYPSIKIWVAGCSTGEEAYSFAIILKEEGLLERVMIYATDINPLSLERAQQGIYRLEDIKKYTQNYQEAGGLHSFTNYYTADYNAAAIDPSLKKSIIFADHSLATDSVFSEMQFVSCRNVLIYFDKKLQNRAITLFHDSLSIKGFLGIGSKESLKFSSMSSAFEPWANNERIYRKLK</sequence>
<dbReference type="Gene3D" id="3.40.50.150">
    <property type="entry name" value="Vaccinia Virus protein VP39"/>
    <property type="match status" value="1"/>
</dbReference>
<dbReference type="PROSITE" id="PS50123">
    <property type="entry name" value="CHER"/>
    <property type="match status" value="1"/>
</dbReference>
<dbReference type="PANTHER" id="PTHR24422">
    <property type="entry name" value="CHEMOTAXIS PROTEIN METHYLTRANSFERASE"/>
    <property type="match status" value="1"/>
</dbReference>
<evidence type="ECO:0000259" key="1">
    <source>
        <dbReference type="PROSITE" id="PS50123"/>
    </source>
</evidence>
<dbReference type="Pfam" id="PF01739">
    <property type="entry name" value="CheR"/>
    <property type="match status" value="1"/>
</dbReference>
<dbReference type="InterPro" id="IPR000780">
    <property type="entry name" value="CheR_MeTrfase"/>
</dbReference>
<dbReference type="KEGG" id="bsto:C0V70_12650"/>
<gene>
    <name evidence="2" type="ORF">C0V70_12650</name>
</gene>
<keyword evidence="3" id="KW-1185">Reference proteome</keyword>
<dbReference type="EMBL" id="CP025704">
    <property type="protein sequence ID" value="AUO00215.1"/>
    <property type="molecule type" value="Genomic_DNA"/>
</dbReference>
<reference evidence="2 3" key="1">
    <citation type="submission" date="2018-01" db="EMBL/GenBank/DDBJ databases">
        <title>Complete genome sequence of Bacteriovorax stolpii DSM12778.</title>
        <authorList>
            <person name="Tang B."/>
            <person name="Chang J."/>
        </authorList>
    </citation>
    <scope>NUCLEOTIDE SEQUENCE [LARGE SCALE GENOMIC DNA]</scope>
    <source>
        <strain evidence="2 3">DSM 12778</strain>
    </source>
</reference>
<dbReference type="PANTHER" id="PTHR24422:SF8">
    <property type="entry name" value="CHEMOTAXIS PROTEIN"/>
    <property type="match status" value="1"/>
</dbReference>
<dbReference type="Proteomes" id="UP000235584">
    <property type="component" value="Chromosome"/>
</dbReference>
<name>A0A2K9NZW0_BACTC</name>
<evidence type="ECO:0000313" key="2">
    <source>
        <dbReference type="EMBL" id="AUO00215.1"/>
    </source>
</evidence>
<dbReference type="SUPFAM" id="SSF53335">
    <property type="entry name" value="S-adenosyl-L-methionine-dependent methyltransferases"/>
    <property type="match status" value="1"/>
</dbReference>
<protein>
    <submittedName>
        <fullName evidence="2">Chemotaxis protein CheR</fullName>
    </submittedName>
</protein>
<dbReference type="AlphaFoldDB" id="A0A2K9NZW0"/>
<dbReference type="PRINTS" id="PR00996">
    <property type="entry name" value="CHERMTFRASE"/>
</dbReference>
<organism evidence="2 3">
    <name type="scientific">Bacteriovorax stolpii</name>
    <name type="common">Bdellovibrio stolpii</name>
    <dbReference type="NCBI Taxonomy" id="960"/>
    <lineage>
        <taxon>Bacteria</taxon>
        <taxon>Pseudomonadati</taxon>
        <taxon>Bdellovibrionota</taxon>
        <taxon>Bacteriovoracia</taxon>
        <taxon>Bacteriovoracales</taxon>
        <taxon>Bacteriovoracaceae</taxon>
        <taxon>Bacteriovorax</taxon>
    </lineage>
</organism>
<dbReference type="OrthoDB" id="9786165at2"/>
<dbReference type="SMART" id="SM00138">
    <property type="entry name" value="MeTrc"/>
    <property type="match status" value="1"/>
</dbReference>
<dbReference type="CDD" id="cd02440">
    <property type="entry name" value="AdoMet_MTases"/>
    <property type="match status" value="1"/>
</dbReference>